<name>A0A5P1EB00_ASPOF</name>
<protein>
    <submittedName>
        <fullName evidence="2">Uncharacterized protein</fullName>
    </submittedName>
</protein>
<evidence type="ECO:0000313" key="2">
    <source>
        <dbReference type="EMBL" id="ONK58106.1"/>
    </source>
</evidence>
<dbReference type="Gramene" id="ONK58106">
    <property type="protein sequence ID" value="ONK58106"/>
    <property type="gene ID" value="A4U43_C09F8180"/>
</dbReference>
<proteinExistence type="predicted"/>
<dbReference type="EMBL" id="CM007389">
    <property type="protein sequence ID" value="ONK58106.1"/>
    <property type="molecule type" value="Genomic_DNA"/>
</dbReference>
<feature type="region of interest" description="Disordered" evidence="1">
    <location>
        <begin position="30"/>
        <end position="52"/>
    </location>
</feature>
<evidence type="ECO:0000313" key="3">
    <source>
        <dbReference type="Proteomes" id="UP000243459"/>
    </source>
</evidence>
<dbReference type="Proteomes" id="UP000243459">
    <property type="component" value="Chromosome 9"/>
</dbReference>
<sequence>MIQDLSWSHSVSPTSEKLCEKGGFRSVASNPTSNCGGSFPGRGSTQGGSNSLILSPEKASLDSLRTGSSCESSKGTEATCVSSPLGRINPSASLLLLLWVRKGIFSSTVNVASGEGTTEWRRLIGLIKDSS</sequence>
<organism evidence="2 3">
    <name type="scientific">Asparagus officinalis</name>
    <name type="common">Garden asparagus</name>
    <dbReference type="NCBI Taxonomy" id="4686"/>
    <lineage>
        <taxon>Eukaryota</taxon>
        <taxon>Viridiplantae</taxon>
        <taxon>Streptophyta</taxon>
        <taxon>Embryophyta</taxon>
        <taxon>Tracheophyta</taxon>
        <taxon>Spermatophyta</taxon>
        <taxon>Magnoliopsida</taxon>
        <taxon>Liliopsida</taxon>
        <taxon>Asparagales</taxon>
        <taxon>Asparagaceae</taxon>
        <taxon>Asparagoideae</taxon>
        <taxon>Asparagus</taxon>
    </lineage>
</organism>
<evidence type="ECO:0000256" key="1">
    <source>
        <dbReference type="SAM" id="MobiDB-lite"/>
    </source>
</evidence>
<gene>
    <name evidence="2" type="ORF">A4U43_C09F8180</name>
</gene>
<accession>A0A5P1EB00</accession>
<dbReference type="AlphaFoldDB" id="A0A5P1EB00"/>
<keyword evidence="3" id="KW-1185">Reference proteome</keyword>
<reference evidence="3" key="1">
    <citation type="journal article" date="2017" name="Nat. Commun.">
        <title>The asparagus genome sheds light on the origin and evolution of a young Y chromosome.</title>
        <authorList>
            <person name="Harkess A."/>
            <person name="Zhou J."/>
            <person name="Xu C."/>
            <person name="Bowers J.E."/>
            <person name="Van der Hulst R."/>
            <person name="Ayyampalayam S."/>
            <person name="Mercati F."/>
            <person name="Riccardi P."/>
            <person name="McKain M.R."/>
            <person name="Kakrana A."/>
            <person name="Tang H."/>
            <person name="Ray J."/>
            <person name="Groenendijk J."/>
            <person name="Arikit S."/>
            <person name="Mathioni S.M."/>
            <person name="Nakano M."/>
            <person name="Shan H."/>
            <person name="Telgmann-Rauber A."/>
            <person name="Kanno A."/>
            <person name="Yue Z."/>
            <person name="Chen H."/>
            <person name="Li W."/>
            <person name="Chen Y."/>
            <person name="Xu X."/>
            <person name="Zhang Y."/>
            <person name="Luo S."/>
            <person name="Chen H."/>
            <person name="Gao J."/>
            <person name="Mao Z."/>
            <person name="Pires J.C."/>
            <person name="Luo M."/>
            <person name="Kudrna D."/>
            <person name="Wing R.A."/>
            <person name="Meyers B.C."/>
            <person name="Yi K."/>
            <person name="Kong H."/>
            <person name="Lavrijsen P."/>
            <person name="Sunseri F."/>
            <person name="Falavigna A."/>
            <person name="Ye Y."/>
            <person name="Leebens-Mack J.H."/>
            <person name="Chen G."/>
        </authorList>
    </citation>
    <scope>NUCLEOTIDE SEQUENCE [LARGE SCALE GENOMIC DNA]</scope>
    <source>
        <strain evidence="3">cv. DH0086</strain>
    </source>
</reference>